<feature type="compositionally biased region" description="Polar residues" evidence="1">
    <location>
        <begin position="522"/>
        <end position="541"/>
    </location>
</feature>
<organism evidence="2 3">
    <name type="scientific">Eutypa lata (strain UCR-EL1)</name>
    <name type="common">Grapevine dieback disease fungus</name>
    <name type="synonym">Eutypa armeniacae</name>
    <dbReference type="NCBI Taxonomy" id="1287681"/>
    <lineage>
        <taxon>Eukaryota</taxon>
        <taxon>Fungi</taxon>
        <taxon>Dikarya</taxon>
        <taxon>Ascomycota</taxon>
        <taxon>Pezizomycotina</taxon>
        <taxon>Sordariomycetes</taxon>
        <taxon>Xylariomycetidae</taxon>
        <taxon>Xylariales</taxon>
        <taxon>Diatrypaceae</taxon>
        <taxon>Eutypa</taxon>
    </lineage>
</organism>
<dbReference type="KEGG" id="ela:UCREL1_1286"/>
<feature type="compositionally biased region" description="Polar residues" evidence="1">
    <location>
        <begin position="403"/>
        <end position="412"/>
    </location>
</feature>
<feature type="compositionally biased region" description="Basic and acidic residues" evidence="1">
    <location>
        <begin position="751"/>
        <end position="761"/>
    </location>
</feature>
<dbReference type="EMBL" id="KB705605">
    <property type="protein sequence ID" value="EMR71665.1"/>
    <property type="molecule type" value="Genomic_DNA"/>
</dbReference>
<feature type="compositionally biased region" description="Polar residues" evidence="1">
    <location>
        <begin position="564"/>
        <end position="582"/>
    </location>
</feature>
<keyword evidence="3" id="KW-1185">Reference proteome</keyword>
<gene>
    <name evidence="2" type="ORF">UCREL1_1286</name>
</gene>
<accession>M7TYB6</accession>
<dbReference type="OrthoDB" id="4776090at2759"/>
<dbReference type="HOGENOM" id="CLU_326255_0_0_1"/>
<feature type="region of interest" description="Disordered" evidence="1">
    <location>
        <begin position="394"/>
        <end position="443"/>
    </location>
</feature>
<dbReference type="Proteomes" id="UP000012174">
    <property type="component" value="Unassembled WGS sequence"/>
</dbReference>
<evidence type="ECO:0000313" key="3">
    <source>
        <dbReference type="Proteomes" id="UP000012174"/>
    </source>
</evidence>
<feature type="compositionally biased region" description="Low complexity" evidence="1">
    <location>
        <begin position="762"/>
        <end position="780"/>
    </location>
</feature>
<reference evidence="3" key="1">
    <citation type="journal article" date="2013" name="Genome Announc.">
        <title>Draft genome sequence of the grapevine dieback fungus Eutypa lata UCR-EL1.</title>
        <authorList>
            <person name="Blanco-Ulate B."/>
            <person name="Rolshausen P.E."/>
            <person name="Cantu D."/>
        </authorList>
    </citation>
    <scope>NUCLEOTIDE SEQUENCE [LARGE SCALE GENOMIC DNA]</scope>
    <source>
        <strain evidence="3">UCR-EL1</strain>
    </source>
</reference>
<dbReference type="STRING" id="1287681.M7TYB6"/>
<dbReference type="AlphaFoldDB" id="M7TYB6"/>
<evidence type="ECO:0000313" key="2">
    <source>
        <dbReference type="EMBL" id="EMR71665.1"/>
    </source>
</evidence>
<feature type="compositionally biased region" description="Acidic residues" evidence="1">
    <location>
        <begin position="665"/>
        <end position="678"/>
    </location>
</feature>
<protein>
    <submittedName>
        <fullName evidence="2">Uncharacterized protein</fullName>
    </submittedName>
</protein>
<feature type="compositionally biased region" description="Acidic residues" evidence="1">
    <location>
        <begin position="691"/>
        <end position="716"/>
    </location>
</feature>
<feature type="region of interest" description="Disordered" evidence="1">
    <location>
        <begin position="470"/>
        <end position="883"/>
    </location>
</feature>
<name>M7TYB6_EUTLA</name>
<feature type="compositionally biased region" description="Acidic residues" evidence="1">
    <location>
        <begin position="487"/>
        <end position="499"/>
    </location>
</feature>
<feature type="compositionally biased region" description="Low complexity" evidence="1">
    <location>
        <begin position="618"/>
        <end position="634"/>
    </location>
</feature>
<proteinExistence type="predicted"/>
<dbReference type="OMA" id="IANEHFL"/>
<feature type="compositionally biased region" description="Basic and acidic residues" evidence="1">
    <location>
        <begin position="598"/>
        <end position="617"/>
    </location>
</feature>
<feature type="compositionally biased region" description="Pro residues" evidence="1">
    <location>
        <begin position="781"/>
        <end position="791"/>
    </location>
</feature>
<evidence type="ECO:0000256" key="1">
    <source>
        <dbReference type="SAM" id="MobiDB-lite"/>
    </source>
</evidence>
<feature type="compositionally biased region" description="Basic and acidic residues" evidence="1">
    <location>
        <begin position="845"/>
        <end position="863"/>
    </location>
</feature>
<sequence length="883" mass="96898">MADKSIQEKQRRRQKAIKDPVCASRVIKNPLYGTGWSGKLSPEEKNLATSLLDDAAAMYSLQIQRDREVEPLSLHNAIFWEHHQLSDQRIVSTPALIWEQQQQLNDLKITTGVIHDVPFFSTNKSAWKESLQQVLKQPSSSSASVEIHHVFSNIRDREFTVWPVLVEGFWITIIMRVIEMDIPVVQHGVSSNYYFDRKVNKLAIVDPVYEDREARWELIFGRLKNLLRQGCIYLSGDALVQTLTVDQVEEEWESGYMSYAISREFLRRLKILIHRRQREESGEPDSNPEKQLLWTAFEETPSIDGYREAMMSACSNYVIEASGYRIRSALEVPSVAAGHVAKGLRPHNAGISSEVLDEKINIGDQTRRFSLKIDLPEEEDDDEDENDVLERNVLEESEDDLPQETTAPNTPAKSPEPDTEAQGPRPDPPSPQNDPASELRENLQAIATAAKNLTEDVQVITQASEDVVMSDVGLEERASTPPTQQEVDIDEDPSVEGEEPEKTLVVREIQQASTHDDAKVSAISNEPQVNSNTPEQDQTVGSKEVQEPENKAPEAIMEDPGQSEELSIPNSAPESQDTNHTTVVPEPADDINNGKTAVAEDAKEEATIKASIERDESLPPATTATETETAASLAEETDANDKESDSIFGNGETPRSPTAKSEDLFVPEEEAEEEEDDGWGPVGYDPFNPKEEEDEEEDEEERGGREFDEEMPDVVDAEPTLLLPTVTIIQDEESVNDVAAADAAAGGYGDGDGKTGNKIDDGTTATAGQDAAGPRRSLSPSPAPPPPPPAGSPALTPAPTEAPANSSNANGGVVIPGLSIAANTFSWSPLGKREHEEYEKEDGEEGKGEDDKADDEKTAEPPLKRQKVGSPKSDQAAGAVDGE</sequence>
<feature type="compositionally biased region" description="Low complexity" evidence="1">
    <location>
        <begin position="792"/>
        <end position="804"/>
    </location>
</feature>